<dbReference type="AlphaFoldDB" id="A0A0M3IBZ8"/>
<evidence type="ECO:0000313" key="2">
    <source>
        <dbReference type="WBParaSite" id="ALUE_0001533001-mRNA-1"/>
    </source>
</evidence>
<accession>A0A0M3IBZ8</accession>
<protein>
    <submittedName>
        <fullName evidence="2">ANF_receptor domain-containing protein</fullName>
    </submittedName>
</protein>
<proteinExistence type="predicted"/>
<dbReference type="SUPFAM" id="SSF53822">
    <property type="entry name" value="Periplasmic binding protein-like I"/>
    <property type="match status" value="1"/>
</dbReference>
<dbReference type="Proteomes" id="UP000036681">
    <property type="component" value="Unplaced"/>
</dbReference>
<keyword evidence="1" id="KW-1185">Reference proteome</keyword>
<dbReference type="WBParaSite" id="ALUE_0001533001-mRNA-1">
    <property type="protein sequence ID" value="ALUE_0001533001-mRNA-1"/>
    <property type="gene ID" value="ALUE_0001533001"/>
</dbReference>
<name>A0A0M3IBZ8_ASCLU</name>
<evidence type="ECO:0000313" key="1">
    <source>
        <dbReference type="Proteomes" id="UP000036681"/>
    </source>
</evidence>
<dbReference type="InterPro" id="IPR028082">
    <property type="entry name" value="Peripla_BP_I"/>
</dbReference>
<organism evidence="1 2">
    <name type="scientific">Ascaris lumbricoides</name>
    <name type="common">Giant roundworm</name>
    <dbReference type="NCBI Taxonomy" id="6252"/>
    <lineage>
        <taxon>Eukaryota</taxon>
        <taxon>Metazoa</taxon>
        <taxon>Ecdysozoa</taxon>
        <taxon>Nematoda</taxon>
        <taxon>Chromadorea</taxon>
        <taxon>Rhabditida</taxon>
        <taxon>Spirurina</taxon>
        <taxon>Ascaridomorpha</taxon>
        <taxon>Ascaridoidea</taxon>
        <taxon>Ascarididae</taxon>
        <taxon>Ascaris</taxon>
    </lineage>
</organism>
<sequence>MIIEAKLLFSAPNERTGMHAHIDNARFRSRDHQLRKALEFADSLSGLIDFQRSGDAGCKFSSQLSMWRLIIIGSLIFIDAVICQQKLITLKMGITMPMNTSFRGVSFANTVGAVVIALEDVRRDGYIQFVDFSATYREENCLAINASGNAIELTLDDEVDVIFGPLCNSGKII</sequence>
<reference evidence="2" key="1">
    <citation type="submission" date="2017-02" db="UniProtKB">
        <authorList>
            <consortium name="WormBaseParasite"/>
        </authorList>
    </citation>
    <scope>IDENTIFICATION</scope>
</reference>
<dbReference type="Gene3D" id="3.40.50.2300">
    <property type="match status" value="1"/>
</dbReference>